<evidence type="ECO:0000313" key="3">
    <source>
        <dbReference type="Proteomes" id="UP000240883"/>
    </source>
</evidence>
<protein>
    <submittedName>
        <fullName evidence="2">Uncharacterized protein</fullName>
    </submittedName>
</protein>
<organism evidence="2 3">
    <name type="scientific">Corynespora cassiicola Philippines</name>
    <dbReference type="NCBI Taxonomy" id="1448308"/>
    <lineage>
        <taxon>Eukaryota</taxon>
        <taxon>Fungi</taxon>
        <taxon>Dikarya</taxon>
        <taxon>Ascomycota</taxon>
        <taxon>Pezizomycotina</taxon>
        <taxon>Dothideomycetes</taxon>
        <taxon>Pleosporomycetidae</taxon>
        <taxon>Pleosporales</taxon>
        <taxon>Corynesporascaceae</taxon>
        <taxon>Corynespora</taxon>
    </lineage>
</organism>
<sequence>MSLSVSPGIVGGSPCVFVCDFWTPKSACDFCIFYLNSAIFGLSSSHAICLFNLKKG</sequence>
<dbReference type="EMBL" id="KZ678130">
    <property type="protein sequence ID" value="PSN71845.1"/>
    <property type="molecule type" value="Genomic_DNA"/>
</dbReference>
<gene>
    <name evidence="2" type="ORF">BS50DRAFT_569448</name>
</gene>
<keyword evidence="1" id="KW-0472">Membrane</keyword>
<dbReference type="AlphaFoldDB" id="A0A2T2P2E0"/>
<evidence type="ECO:0000313" key="2">
    <source>
        <dbReference type="EMBL" id="PSN71845.1"/>
    </source>
</evidence>
<keyword evidence="1" id="KW-0812">Transmembrane</keyword>
<name>A0A2T2P2E0_CORCC</name>
<dbReference type="Proteomes" id="UP000240883">
    <property type="component" value="Unassembled WGS sequence"/>
</dbReference>
<accession>A0A2T2P2E0</accession>
<feature type="transmembrane region" description="Helical" evidence="1">
    <location>
        <begin position="32"/>
        <end position="53"/>
    </location>
</feature>
<keyword evidence="1" id="KW-1133">Transmembrane helix</keyword>
<reference evidence="2 3" key="1">
    <citation type="journal article" date="2018" name="Front. Microbiol.">
        <title>Genome-Wide Analysis of Corynespora cassiicola Leaf Fall Disease Putative Effectors.</title>
        <authorList>
            <person name="Lopez D."/>
            <person name="Ribeiro S."/>
            <person name="Label P."/>
            <person name="Fumanal B."/>
            <person name="Venisse J.S."/>
            <person name="Kohler A."/>
            <person name="de Oliveira R.R."/>
            <person name="Labutti K."/>
            <person name="Lipzen A."/>
            <person name="Lail K."/>
            <person name="Bauer D."/>
            <person name="Ohm R.A."/>
            <person name="Barry K.W."/>
            <person name="Spatafora J."/>
            <person name="Grigoriev I.V."/>
            <person name="Martin F.M."/>
            <person name="Pujade-Renaud V."/>
        </authorList>
    </citation>
    <scope>NUCLEOTIDE SEQUENCE [LARGE SCALE GENOMIC DNA]</scope>
    <source>
        <strain evidence="2 3">Philippines</strain>
    </source>
</reference>
<evidence type="ECO:0000256" key="1">
    <source>
        <dbReference type="SAM" id="Phobius"/>
    </source>
</evidence>
<proteinExistence type="predicted"/>
<keyword evidence="3" id="KW-1185">Reference proteome</keyword>